<dbReference type="Gene3D" id="3.40.50.2300">
    <property type="match status" value="1"/>
</dbReference>
<evidence type="ECO:0000256" key="16">
    <source>
        <dbReference type="SAM" id="Phobius"/>
    </source>
</evidence>
<dbReference type="AlphaFoldDB" id="A0A238YFD5"/>
<dbReference type="Pfam" id="PF08447">
    <property type="entry name" value="PAS_3"/>
    <property type="match status" value="1"/>
</dbReference>
<feature type="coiled-coil region" evidence="15">
    <location>
        <begin position="363"/>
        <end position="390"/>
    </location>
</feature>
<name>A0A238YFD5_9FLAO</name>
<dbReference type="Pfam" id="PF00512">
    <property type="entry name" value="HisKA"/>
    <property type="match status" value="1"/>
</dbReference>
<feature type="domain" description="PAC" evidence="20">
    <location>
        <begin position="460"/>
        <end position="510"/>
    </location>
</feature>
<feature type="domain" description="Histidine kinase" evidence="17">
    <location>
        <begin position="528"/>
        <end position="746"/>
    </location>
</feature>
<dbReference type="GO" id="GO:0005524">
    <property type="term" value="F:ATP binding"/>
    <property type="evidence" value="ECO:0007669"/>
    <property type="project" value="UniProtKB-KW"/>
</dbReference>
<dbReference type="PROSITE" id="PS50113">
    <property type="entry name" value="PAC"/>
    <property type="match status" value="1"/>
</dbReference>
<dbReference type="SUPFAM" id="SSF55785">
    <property type="entry name" value="PYP-like sensor domain (PAS domain)"/>
    <property type="match status" value="1"/>
</dbReference>
<gene>
    <name evidence="22" type="ORF">SAMN04488111_2551</name>
</gene>
<evidence type="ECO:0000256" key="7">
    <source>
        <dbReference type="ARBA" id="ARBA00022692"/>
    </source>
</evidence>
<evidence type="ECO:0000259" key="17">
    <source>
        <dbReference type="PROSITE" id="PS50109"/>
    </source>
</evidence>
<keyword evidence="5 14" id="KW-0597">Phosphoprotein</keyword>
<evidence type="ECO:0000256" key="9">
    <source>
        <dbReference type="ARBA" id="ARBA00022777"/>
    </source>
</evidence>
<dbReference type="InterPro" id="IPR035965">
    <property type="entry name" value="PAS-like_dom_sf"/>
</dbReference>
<dbReference type="SMART" id="SM01079">
    <property type="entry name" value="CHASE"/>
    <property type="match status" value="1"/>
</dbReference>
<dbReference type="Pfam" id="PF03924">
    <property type="entry name" value="CHASE"/>
    <property type="match status" value="1"/>
</dbReference>
<evidence type="ECO:0000256" key="10">
    <source>
        <dbReference type="ARBA" id="ARBA00022840"/>
    </source>
</evidence>
<dbReference type="InterPro" id="IPR000700">
    <property type="entry name" value="PAS-assoc_C"/>
</dbReference>
<keyword evidence="13 16" id="KW-0472">Membrane</keyword>
<evidence type="ECO:0000259" key="21">
    <source>
        <dbReference type="PROSITE" id="PS50839"/>
    </source>
</evidence>
<dbReference type="SUPFAM" id="SSF47384">
    <property type="entry name" value="Homodimeric domain of signal transducing histidine kinase"/>
    <property type="match status" value="1"/>
</dbReference>
<sequence>MFKEKSFLKSLSIFIVGIIISVIVTYYVKKENDKSTKQELEISSNDIKAKIQNRLNVYIQFSRTSSSYIMSSDTITRNDWRNFVEKSKVAEHLNGFQGVAFIESVPDFKLEKHIARFSQELGKNYAIFPNRIHKTYTPIVYIEPLIDRNLKALGFNVSSNPLMKFAIEKARDSNQVILTDKVTLIQEGSSEPQPGIVIYSPIYKKNLPINTVKNRRDAIAGWAAISFRMNDFMEGVIGNLDVNKPHKIDLKIYDRDSISNEFLLFDSSKINEESRSKSITSTLLLPVELNDKNWTLQFSQPKNSFFTSVNFIVLLSGIAFSFLLSFLIFSLLSTISLAERMANNLTINISDKNKELVSTNNLLKESYSELKIAKEKSEESEEKLKLIANNLVNGMLYQVIMLNDTKRKFNYVSDAVSQLYGCEAFEVLENANLIYDKIHKDDINELTRKEKESLDKMSVFKTEARVINPNGSIRWSYFVSKPRNINGLVCWDGIEVDITEQKKVEKELQLAKEKAEESNYLKTEFLNNMSHEIRTPLNGILGFSNLLNKPNLSDEKRKNYVKIIQSSGQQLLQIINDILDISILGTKQIKVIENEICLNDLMMELFSIFDIKAKENRTPLYLKNELSDRRSTILTDKTKLNKVISNLLENSLKFTNEGNIELGYHLINNQLEIYVKDTGIGIEKEKHESIFERFSQAEKDLSKKTGGLGLGLSIVKENIELLGGNIRLESEKGAGATFLVTIPYKPVFIDDESDKKKSNIKNTILVVEDEEVNFLYVEALLNELVNLNINILHAKNGLEAIEFCKINDKIDLVLMDLKMPILNGYESTAQIKEFRHNLPIIALTSYTATEEREKAISVGCDDFLSKPINVKIFSNLIEKYLVQ</sequence>
<proteinExistence type="predicted"/>
<dbReference type="InterPro" id="IPR000014">
    <property type="entry name" value="PAS"/>
</dbReference>
<dbReference type="InterPro" id="IPR004358">
    <property type="entry name" value="Sig_transdc_His_kin-like_C"/>
</dbReference>
<keyword evidence="15" id="KW-0175">Coiled coil</keyword>
<dbReference type="EC" id="2.7.13.3" evidence="3"/>
<protein>
    <recommendedName>
        <fullName evidence="3">histidine kinase</fullName>
        <ecNumber evidence="3">2.7.13.3</ecNumber>
    </recommendedName>
</protein>
<keyword evidence="11 16" id="KW-1133">Transmembrane helix</keyword>
<dbReference type="PROSITE" id="PS50112">
    <property type="entry name" value="PAS"/>
    <property type="match status" value="1"/>
</dbReference>
<keyword evidence="9" id="KW-0418">Kinase</keyword>
<dbReference type="SMART" id="SM00387">
    <property type="entry name" value="HATPase_c"/>
    <property type="match status" value="1"/>
</dbReference>
<dbReference type="PROSITE" id="PS50110">
    <property type="entry name" value="RESPONSE_REGULATORY"/>
    <property type="match status" value="1"/>
</dbReference>
<evidence type="ECO:0000256" key="2">
    <source>
        <dbReference type="ARBA" id="ARBA00004236"/>
    </source>
</evidence>
<comment type="catalytic activity">
    <reaction evidence="1">
        <text>ATP + protein L-histidine = ADP + protein N-phospho-L-histidine.</text>
        <dbReference type="EC" id="2.7.13.3"/>
    </reaction>
</comment>
<evidence type="ECO:0000256" key="11">
    <source>
        <dbReference type="ARBA" id="ARBA00022989"/>
    </source>
</evidence>
<dbReference type="Gene3D" id="1.10.287.130">
    <property type="match status" value="1"/>
</dbReference>
<dbReference type="InterPro" id="IPR006189">
    <property type="entry name" value="CHASE_dom"/>
</dbReference>
<feature type="domain" description="Response regulatory" evidence="18">
    <location>
        <begin position="763"/>
        <end position="881"/>
    </location>
</feature>
<dbReference type="CDD" id="cd17546">
    <property type="entry name" value="REC_hyHK_CKI1_RcsC-like"/>
    <property type="match status" value="1"/>
</dbReference>
<dbReference type="SMART" id="SM00388">
    <property type="entry name" value="HisKA"/>
    <property type="match status" value="1"/>
</dbReference>
<dbReference type="Gene3D" id="3.30.565.10">
    <property type="entry name" value="Histidine kinase-like ATPase, C-terminal domain"/>
    <property type="match status" value="1"/>
</dbReference>
<evidence type="ECO:0000256" key="1">
    <source>
        <dbReference type="ARBA" id="ARBA00000085"/>
    </source>
</evidence>
<accession>A0A238YFD5</accession>
<dbReference type="InterPro" id="IPR003594">
    <property type="entry name" value="HATPase_dom"/>
</dbReference>
<feature type="transmembrane region" description="Helical" evidence="16">
    <location>
        <begin position="309"/>
        <end position="332"/>
    </location>
</feature>
<keyword evidence="4" id="KW-1003">Cell membrane</keyword>
<dbReference type="InterPro" id="IPR042240">
    <property type="entry name" value="CHASE_sf"/>
</dbReference>
<dbReference type="OrthoDB" id="9811889at2"/>
<evidence type="ECO:0000256" key="8">
    <source>
        <dbReference type="ARBA" id="ARBA00022741"/>
    </source>
</evidence>
<evidence type="ECO:0000259" key="18">
    <source>
        <dbReference type="PROSITE" id="PS50110"/>
    </source>
</evidence>
<dbReference type="PANTHER" id="PTHR45339">
    <property type="entry name" value="HYBRID SIGNAL TRANSDUCTION HISTIDINE KINASE J"/>
    <property type="match status" value="1"/>
</dbReference>
<dbReference type="InterPro" id="IPR005467">
    <property type="entry name" value="His_kinase_dom"/>
</dbReference>
<dbReference type="CDD" id="cd16922">
    <property type="entry name" value="HATPase_EvgS-ArcB-TorS-like"/>
    <property type="match status" value="1"/>
</dbReference>
<evidence type="ECO:0000256" key="13">
    <source>
        <dbReference type="ARBA" id="ARBA00023136"/>
    </source>
</evidence>
<reference evidence="23" key="1">
    <citation type="submission" date="2017-06" db="EMBL/GenBank/DDBJ databases">
        <authorList>
            <person name="Varghese N."/>
            <person name="Submissions S."/>
        </authorList>
    </citation>
    <scope>NUCLEOTIDE SEQUENCE [LARGE SCALE GENOMIC DNA]</scope>
    <source>
        <strain evidence="23">DSM 27993</strain>
    </source>
</reference>
<evidence type="ECO:0000256" key="6">
    <source>
        <dbReference type="ARBA" id="ARBA00022679"/>
    </source>
</evidence>
<dbReference type="InterPro" id="IPR036097">
    <property type="entry name" value="HisK_dim/P_sf"/>
</dbReference>
<evidence type="ECO:0000256" key="14">
    <source>
        <dbReference type="PROSITE-ProRule" id="PRU00169"/>
    </source>
</evidence>
<dbReference type="CDD" id="cd00082">
    <property type="entry name" value="HisKA"/>
    <property type="match status" value="1"/>
</dbReference>
<dbReference type="SMART" id="SM00448">
    <property type="entry name" value="REC"/>
    <property type="match status" value="1"/>
</dbReference>
<evidence type="ECO:0000256" key="12">
    <source>
        <dbReference type="ARBA" id="ARBA00023012"/>
    </source>
</evidence>
<dbReference type="SUPFAM" id="SSF52172">
    <property type="entry name" value="CheY-like"/>
    <property type="match status" value="1"/>
</dbReference>
<dbReference type="Gene3D" id="3.30.450.20">
    <property type="entry name" value="PAS domain"/>
    <property type="match status" value="1"/>
</dbReference>
<evidence type="ECO:0000256" key="5">
    <source>
        <dbReference type="ARBA" id="ARBA00022553"/>
    </source>
</evidence>
<evidence type="ECO:0000259" key="20">
    <source>
        <dbReference type="PROSITE" id="PS50113"/>
    </source>
</evidence>
<dbReference type="NCBIfam" id="TIGR00229">
    <property type="entry name" value="sensory_box"/>
    <property type="match status" value="1"/>
</dbReference>
<dbReference type="CDD" id="cd00130">
    <property type="entry name" value="PAS"/>
    <property type="match status" value="1"/>
</dbReference>
<feature type="domain" description="CHASE" evidence="21">
    <location>
        <begin position="71"/>
        <end position="297"/>
    </location>
</feature>
<dbReference type="PRINTS" id="PR00344">
    <property type="entry name" value="BCTRLSENSOR"/>
</dbReference>
<dbReference type="FunFam" id="3.30.565.10:FF:000023">
    <property type="entry name" value="PAS domain-containing sensor histidine kinase"/>
    <property type="match status" value="1"/>
</dbReference>
<dbReference type="InterPro" id="IPR013655">
    <property type="entry name" value="PAS_fold_3"/>
</dbReference>
<dbReference type="InterPro" id="IPR011006">
    <property type="entry name" value="CheY-like_superfamily"/>
</dbReference>
<dbReference type="InterPro" id="IPR003661">
    <property type="entry name" value="HisK_dim/P_dom"/>
</dbReference>
<keyword evidence="10" id="KW-0067">ATP-binding</keyword>
<dbReference type="Pfam" id="PF02518">
    <property type="entry name" value="HATPase_c"/>
    <property type="match status" value="1"/>
</dbReference>
<dbReference type="PROSITE" id="PS50109">
    <property type="entry name" value="HIS_KIN"/>
    <property type="match status" value="1"/>
</dbReference>
<comment type="subcellular location">
    <subcellularLocation>
        <location evidence="2">Cell membrane</location>
    </subcellularLocation>
</comment>
<dbReference type="PANTHER" id="PTHR45339:SF1">
    <property type="entry name" value="HYBRID SIGNAL TRANSDUCTION HISTIDINE KINASE J"/>
    <property type="match status" value="1"/>
</dbReference>
<organism evidence="22 23">
    <name type="scientific">Lutibacter flavus</name>
    <dbReference type="NCBI Taxonomy" id="691689"/>
    <lineage>
        <taxon>Bacteria</taxon>
        <taxon>Pseudomonadati</taxon>
        <taxon>Bacteroidota</taxon>
        <taxon>Flavobacteriia</taxon>
        <taxon>Flavobacteriales</taxon>
        <taxon>Flavobacteriaceae</taxon>
        <taxon>Lutibacter</taxon>
    </lineage>
</organism>
<keyword evidence="23" id="KW-1185">Reference proteome</keyword>
<dbReference type="GO" id="GO:0000155">
    <property type="term" value="F:phosphorelay sensor kinase activity"/>
    <property type="evidence" value="ECO:0007669"/>
    <property type="project" value="InterPro"/>
</dbReference>
<dbReference type="RefSeq" id="WP_089378824.1">
    <property type="nucleotide sequence ID" value="NZ_FZNX01000004.1"/>
</dbReference>
<dbReference type="Gene3D" id="3.30.450.350">
    <property type="entry name" value="CHASE domain"/>
    <property type="match status" value="1"/>
</dbReference>
<feature type="modified residue" description="4-aspartylphosphate" evidence="14">
    <location>
        <position position="816"/>
    </location>
</feature>
<keyword evidence="8" id="KW-0547">Nucleotide-binding</keyword>
<evidence type="ECO:0000259" key="19">
    <source>
        <dbReference type="PROSITE" id="PS50112"/>
    </source>
</evidence>
<keyword evidence="6" id="KW-0808">Transferase</keyword>
<dbReference type="PROSITE" id="PS50839">
    <property type="entry name" value="CHASE"/>
    <property type="match status" value="1"/>
</dbReference>
<dbReference type="GO" id="GO:0005886">
    <property type="term" value="C:plasma membrane"/>
    <property type="evidence" value="ECO:0007669"/>
    <property type="project" value="UniProtKB-SubCell"/>
</dbReference>
<dbReference type="SUPFAM" id="SSF55874">
    <property type="entry name" value="ATPase domain of HSP90 chaperone/DNA topoisomerase II/histidine kinase"/>
    <property type="match status" value="1"/>
</dbReference>
<feature type="transmembrane region" description="Helical" evidence="16">
    <location>
        <begin position="6"/>
        <end position="28"/>
    </location>
</feature>
<dbReference type="Pfam" id="PF00072">
    <property type="entry name" value="Response_reg"/>
    <property type="match status" value="1"/>
</dbReference>
<keyword evidence="7 16" id="KW-0812">Transmembrane</keyword>
<evidence type="ECO:0000313" key="22">
    <source>
        <dbReference type="EMBL" id="SNR69976.1"/>
    </source>
</evidence>
<dbReference type="InterPro" id="IPR001789">
    <property type="entry name" value="Sig_transdc_resp-reg_receiver"/>
</dbReference>
<dbReference type="Proteomes" id="UP000198412">
    <property type="component" value="Unassembled WGS sequence"/>
</dbReference>
<evidence type="ECO:0000256" key="3">
    <source>
        <dbReference type="ARBA" id="ARBA00012438"/>
    </source>
</evidence>
<evidence type="ECO:0000313" key="23">
    <source>
        <dbReference type="Proteomes" id="UP000198412"/>
    </source>
</evidence>
<dbReference type="EMBL" id="FZNX01000004">
    <property type="protein sequence ID" value="SNR69976.1"/>
    <property type="molecule type" value="Genomic_DNA"/>
</dbReference>
<evidence type="ECO:0000256" key="15">
    <source>
        <dbReference type="SAM" id="Coils"/>
    </source>
</evidence>
<dbReference type="InterPro" id="IPR036890">
    <property type="entry name" value="HATPase_C_sf"/>
</dbReference>
<evidence type="ECO:0000256" key="4">
    <source>
        <dbReference type="ARBA" id="ARBA00022475"/>
    </source>
</evidence>
<keyword evidence="12" id="KW-0902">Two-component regulatory system</keyword>
<feature type="domain" description="PAS" evidence="19">
    <location>
        <begin position="380"/>
        <end position="457"/>
    </location>
</feature>